<dbReference type="SMART" id="SM00382">
    <property type="entry name" value="AAA"/>
    <property type="match status" value="1"/>
</dbReference>
<keyword evidence="1" id="KW-0813">Transport</keyword>
<evidence type="ECO:0000256" key="3">
    <source>
        <dbReference type="ARBA" id="ARBA00022840"/>
    </source>
</evidence>
<proteinExistence type="predicted"/>
<dbReference type="GO" id="GO:0005524">
    <property type="term" value="F:ATP binding"/>
    <property type="evidence" value="ECO:0007669"/>
    <property type="project" value="UniProtKB-KW"/>
</dbReference>
<evidence type="ECO:0000256" key="1">
    <source>
        <dbReference type="ARBA" id="ARBA00022448"/>
    </source>
</evidence>
<dbReference type="SUPFAM" id="SSF52540">
    <property type="entry name" value="P-loop containing nucleoside triphosphate hydrolases"/>
    <property type="match status" value="1"/>
</dbReference>
<evidence type="ECO:0000313" key="6">
    <source>
        <dbReference type="Proteomes" id="UP000782312"/>
    </source>
</evidence>
<dbReference type="InterPro" id="IPR027417">
    <property type="entry name" value="P-loop_NTPase"/>
</dbReference>
<dbReference type="InterPro" id="IPR003439">
    <property type="entry name" value="ABC_transporter-like_ATP-bd"/>
</dbReference>
<dbReference type="PROSITE" id="PS50893">
    <property type="entry name" value="ABC_TRANSPORTER_2"/>
    <property type="match status" value="1"/>
</dbReference>
<dbReference type="Gene3D" id="3.40.50.300">
    <property type="entry name" value="P-loop containing nucleotide triphosphate hydrolases"/>
    <property type="match status" value="1"/>
</dbReference>
<dbReference type="PANTHER" id="PTHR45772">
    <property type="entry name" value="CONSERVED COMPONENT OF ABC TRANSPORTER FOR NATURAL AMINO ACIDS-RELATED"/>
    <property type="match status" value="1"/>
</dbReference>
<accession>A0A932HZD1</accession>
<dbReference type="PANTHER" id="PTHR45772:SF9">
    <property type="entry name" value="CONSERVED COMPONENT OF ABC TRANSPORTER FOR NATURAL AMINO ACIDS"/>
    <property type="match status" value="1"/>
</dbReference>
<dbReference type="InterPro" id="IPR003593">
    <property type="entry name" value="AAA+_ATPase"/>
</dbReference>
<evidence type="ECO:0000256" key="2">
    <source>
        <dbReference type="ARBA" id="ARBA00022741"/>
    </source>
</evidence>
<reference evidence="5" key="1">
    <citation type="submission" date="2020-07" db="EMBL/GenBank/DDBJ databases">
        <title>Huge and variable diversity of episymbiotic CPR bacteria and DPANN archaea in groundwater ecosystems.</title>
        <authorList>
            <person name="He C.Y."/>
            <person name="Keren R."/>
            <person name="Whittaker M."/>
            <person name="Farag I.F."/>
            <person name="Doudna J."/>
            <person name="Cate J.H.D."/>
            <person name="Banfield J.F."/>
        </authorList>
    </citation>
    <scope>NUCLEOTIDE SEQUENCE</scope>
    <source>
        <strain evidence="5">NC_groundwater_763_Ag_S-0.2um_68_21</strain>
    </source>
</reference>
<keyword evidence="2" id="KW-0547">Nucleotide-binding</keyword>
<dbReference type="AlphaFoldDB" id="A0A932HZD1"/>
<dbReference type="Proteomes" id="UP000782312">
    <property type="component" value="Unassembled WGS sequence"/>
</dbReference>
<evidence type="ECO:0000259" key="4">
    <source>
        <dbReference type="PROSITE" id="PS50893"/>
    </source>
</evidence>
<feature type="domain" description="ABC transporter" evidence="4">
    <location>
        <begin position="4"/>
        <end position="244"/>
    </location>
</feature>
<gene>
    <name evidence="5" type="ORF">HYZ11_13015</name>
</gene>
<dbReference type="InterPro" id="IPR051120">
    <property type="entry name" value="ABC_AA/LPS_Transport"/>
</dbReference>
<sequence>MPILETRKISKHFGGLIAVNEVDYRVEPGELRSIIGPNGAGKTTFFNMIAGDLAATSGQVFFHGEDITRLSTFERSHKGIGRTYQITTIFPRLTVRENVRIAAQSRKTTFNMWTGVNQHKELIEKADHILERVRLADKWDEPAGTLAHGEQRYLEIGIALATDPVLLLLDEPTAGMSPEESRQTAEFIRGLANPLTIILVEHDMEIVMGISDRITVLHNGEFLAEGTVDEIRANEDVKRVYLRD</sequence>
<name>A0A932HZD1_UNCTE</name>
<dbReference type="EMBL" id="JACPUR010000031">
    <property type="protein sequence ID" value="MBI3128519.1"/>
    <property type="molecule type" value="Genomic_DNA"/>
</dbReference>
<dbReference type="CDD" id="cd03219">
    <property type="entry name" value="ABC_Mj1267_LivG_branched"/>
    <property type="match status" value="1"/>
</dbReference>
<evidence type="ECO:0000313" key="5">
    <source>
        <dbReference type="EMBL" id="MBI3128519.1"/>
    </source>
</evidence>
<dbReference type="GO" id="GO:0016887">
    <property type="term" value="F:ATP hydrolysis activity"/>
    <property type="evidence" value="ECO:0007669"/>
    <property type="project" value="InterPro"/>
</dbReference>
<dbReference type="FunFam" id="3.40.50.300:FF:000421">
    <property type="entry name" value="Branched-chain amino acid ABC transporter ATP-binding protein"/>
    <property type="match status" value="1"/>
</dbReference>
<protein>
    <submittedName>
        <fullName evidence="5">ABC transporter ATP-binding protein</fullName>
    </submittedName>
</protein>
<organism evidence="5 6">
    <name type="scientific">Tectimicrobiota bacterium</name>
    <dbReference type="NCBI Taxonomy" id="2528274"/>
    <lineage>
        <taxon>Bacteria</taxon>
        <taxon>Pseudomonadati</taxon>
        <taxon>Nitrospinota/Tectimicrobiota group</taxon>
        <taxon>Candidatus Tectimicrobiota</taxon>
    </lineage>
</organism>
<comment type="caution">
    <text evidence="5">The sequence shown here is derived from an EMBL/GenBank/DDBJ whole genome shotgun (WGS) entry which is preliminary data.</text>
</comment>
<dbReference type="Pfam" id="PF00005">
    <property type="entry name" value="ABC_tran"/>
    <property type="match status" value="1"/>
</dbReference>
<dbReference type="GO" id="GO:0005886">
    <property type="term" value="C:plasma membrane"/>
    <property type="evidence" value="ECO:0007669"/>
    <property type="project" value="TreeGrafter"/>
</dbReference>
<keyword evidence="3 5" id="KW-0067">ATP-binding</keyword>